<accession>A0AAW1R3U0</accession>
<keyword evidence="4" id="KW-1185">Reference proteome</keyword>
<proteinExistence type="predicted"/>
<reference evidence="3 4" key="1">
    <citation type="journal article" date="2024" name="Nat. Commun.">
        <title>Phylogenomics reveals the evolutionary origins of lichenization in chlorophyte algae.</title>
        <authorList>
            <person name="Puginier C."/>
            <person name="Libourel C."/>
            <person name="Otte J."/>
            <person name="Skaloud P."/>
            <person name="Haon M."/>
            <person name="Grisel S."/>
            <person name="Petersen M."/>
            <person name="Berrin J.G."/>
            <person name="Delaux P.M."/>
            <person name="Dal Grande F."/>
            <person name="Keller J."/>
        </authorList>
    </citation>
    <scope>NUCLEOTIDE SEQUENCE [LARGE SCALE GENOMIC DNA]</scope>
    <source>
        <strain evidence="3 4">SAG 2145</strain>
    </source>
</reference>
<evidence type="ECO:0000256" key="1">
    <source>
        <dbReference type="SAM" id="Coils"/>
    </source>
</evidence>
<comment type="caution">
    <text evidence="3">The sequence shown here is derived from an EMBL/GenBank/DDBJ whole genome shotgun (WGS) entry which is preliminary data.</text>
</comment>
<feature type="region of interest" description="Disordered" evidence="2">
    <location>
        <begin position="479"/>
        <end position="511"/>
    </location>
</feature>
<keyword evidence="1" id="KW-0175">Coiled coil</keyword>
<dbReference type="EMBL" id="JALJOS010000016">
    <property type="protein sequence ID" value="KAK9828188.1"/>
    <property type="molecule type" value="Genomic_DNA"/>
</dbReference>
<evidence type="ECO:0000313" key="3">
    <source>
        <dbReference type="EMBL" id="KAK9828188.1"/>
    </source>
</evidence>
<feature type="compositionally biased region" description="Basic and acidic residues" evidence="2">
    <location>
        <begin position="557"/>
        <end position="569"/>
    </location>
</feature>
<gene>
    <name evidence="3" type="ORF">WJX74_002345</name>
</gene>
<feature type="compositionally biased region" description="Polar residues" evidence="2">
    <location>
        <begin position="493"/>
        <end position="507"/>
    </location>
</feature>
<feature type="compositionally biased region" description="Polar residues" evidence="2">
    <location>
        <begin position="572"/>
        <end position="588"/>
    </location>
</feature>
<name>A0AAW1R3U0_9CHLO</name>
<feature type="region of interest" description="Disordered" evidence="2">
    <location>
        <begin position="557"/>
        <end position="622"/>
    </location>
</feature>
<evidence type="ECO:0000256" key="2">
    <source>
        <dbReference type="SAM" id="MobiDB-lite"/>
    </source>
</evidence>
<dbReference type="AlphaFoldDB" id="A0AAW1R3U0"/>
<feature type="region of interest" description="Disordered" evidence="2">
    <location>
        <begin position="405"/>
        <end position="461"/>
    </location>
</feature>
<feature type="compositionally biased region" description="Basic and acidic residues" evidence="2">
    <location>
        <begin position="592"/>
        <end position="609"/>
    </location>
</feature>
<organism evidence="3 4">
    <name type="scientific">Apatococcus lobatus</name>
    <dbReference type="NCBI Taxonomy" id="904363"/>
    <lineage>
        <taxon>Eukaryota</taxon>
        <taxon>Viridiplantae</taxon>
        <taxon>Chlorophyta</taxon>
        <taxon>core chlorophytes</taxon>
        <taxon>Trebouxiophyceae</taxon>
        <taxon>Chlorellales</taxon>
        <taxon>Chlorellaceae</taxon>
        <taxon>Apatococcus</taxon>
    </lineage>
</organism>
<feature type="compositionally biased region" description="Polar residues" evidence="2">
    <location>
        <begin position="416"/>
        <end position="459"/>
    </location>
</feature>
<dbReference type="Proteomes" id="UP001438707">
    <property type="component" value="Unassembled WGS sequence"/>
</dbReference>
<feature type="coiled-coil region" evidence="1">
    <location>
        <begin position="122"/>
        <end position="226"/>
    </location>
</feature>
<feature type="region of interest" description="Disordered" evidence="2">
    <location>
        <begin position="360"/>
        <end position="389"/>
    </location>
</feature>
<evidence type="ECO:0000313" key="4">
    <source>
        <dbReference type="Proteomes" id="UP001438707"/>
    </source>
</evidence>
<protein>
    <submittedName>
        <fullName evidence="3">Uncharacterized protein</fullName>
    </submittedName>
</protein>
<sequence>MATDVHVQRFQLPEGSKLQRLTEDLPAVPFGTNQSFEQLLATAHLHQVAQLRRLHQLRKANEAQAALMTKLRAKSAKEEAHTAATEQHRRAMATLQKTRNAELEVRRHKVVEMGSARARAMKAAHEAKLRRQEEVAREAEHHKALQLSLAHQRAQDLDKKRHMTYQRHDEEVRRRRIALEKKEQEAEQKHAEQLTTQQANEKARLEAQVEREMATLRLARIKAEQEFAARRAYYQSKQDADEERLHARDEEMEALKTARAETSRLRSDYAKRRLEMKEFHDEQHRSVLRERTNEKTARGALRESQRQGLMDEMARLRKAAAIQESWLKDTYERMQRTGRYEPPPELQQLEMSGVFDLDHAFGPESRPLTRAGSRPATRPGTPGGASRGGTMHLATLQAIIGQPSNMQHLPERPGSACSNSSMQRPKTSRGKSGSAHQRPQTTGTLSSSFAGRFPSSQASVHRPRALAVEKWLEQSLRPHASVRPATAPRLEDTSSSIHHTAKSQSGVGQHYEVTASPRQQLMKELREIEQLREQERQDILSQVTSEAERLRLEALFNEKRNESHARMEAVHSGTSTPRTSKPSLSSTAKRAHFNETVEGHLMSENKAHESQQSAPATEPVEP</sequence>